<gene>
    <name evidence="2" type="ORF">V4C55_43035</name>
</gene>
<name>A0ABU9QSR0_9BURK</name>
<organism evidence="2 3">
    <name type="scientific">Paraburkholderia sabiae</name>
    <dbReference type="NCBI Taxonomy" id="273251"/>
    <lineage>
        <taxon>Bacteria</taxon>
        <taxon>Pseudomonadati</taxon>
        <taxon>Pseudomonadota</taxon>
        <taxon>Betaproteobacteria</taxon>
        <taxon>Burkholderiales</taxon>
        <taxon>Burkholderiaceae</taxon>
        <taxon>Paraburkholderia</taxon>
    </lineage>
</organism>
<dbReference type="PANTHER" id="PTHR43433">
    <property type="entry name" value="HYDROLASE, ALPHA/BETA FOLD FAMILY PROTEIN"/>
    <property type="match status" value="1"/>
</dbReference>
<dbReference type="Pfam" id="PF12697">
    <property type="entry name" value="Abhydrolase_6"/>
    <property type="match status" value="1"/>
</dbReference>
<keyword evidence="2" id="KW-0378">Hydrolase</keyword>
<dbReference type="InterPro" id="IPR050471">
    <property type="entry name" value="AB_hydrolase"/>
</dbReference>
<dbReference type="InterPro" id="IPR000073">
    <property type="entry name" value="AB_hydrolase_1"/>
</dbReference>
<keyword evidence="3" id="KW-1185">Reference proteome</keyword>
<dbReference type="RefSeq" id="WP_201660584.1">
    <property type="nucleotide sequence ID" value="NZ_CAJHCS010000041.1"/>
</dbReference>
<evidence type="ECO:0000313" key="3">
    <source>
        <dbReference type="Proteomes" id="UP001494588"/>
    </source>
</evidence>
<dbReference type="InterPro" id="IPR029058">
    <property type="entry name" value="AB_hydrolase_fold"/>
</dbReference>
<dbReference type="PANTHER" id="PTHR43433:SF5">
    <property type="entry name" value="AB HYDROLASE-1 DOMAIN-CONTAINING PROTEIN"/>
    <property type="match status" value="1"/>
</dbReference>
<dbReference type="Gene3D" id="3.40.50.1820">
    <property type="entry name" value="alpha/beta hydrolase"/>
    <property type="match status" value="1"/>
</dbReference>
<feature type="domain" description="AB hydrolase-1" evidence="1">
    <location>
        <begin position="45"/>
        <end position="267"/>
    </location>
</feature>
<accession>A0ABU9QSR0</accession>
<sequence length="277" mass="30362">MVLATDQIPEKLELPKNMRKIRIKDRSIVYDIMGTGAVTVLLETGIGAESAEWSSVACTLANHARVLVYDRAGRGASEPACGARDVQDVQSDLCTLIGATDLSPPFVVIGHSFGGVLVRAFAREHRREVLGLVLAESMHPRQFDCLGPLFPSPTESDPRALARMRSFWQGSWKRTDSTREHLNLTGALDKDRMCAGSFGDLPIRVLSAASFLSAPNIADEKTRRALQSQWDRLQRDFHELSSATKAVYLEQSGHFVQRDQPTAIANAALELIAVAGH</sequence>
<reference evidence="2 3" key="1">
    <citation type="submission" date="2024-01" db="EMBL/GenBank/DDBJ databases">
        <title>The diversity of rhizobia nodulating Mimosa spp. in eleven states of Brazil covering several biomes is determined by host plant, location, and edaphic factors.</title>
        <authorList>
            <person name="Rouws L."/>
            <person name="Barauna A."/>
            <person name="Beukes C."/>
            <person name="De Faria S.M."/>
            <person name="Gross E."/>
            <person name="Dos Reis Junior F.B."/>
            <person name="Simon M."/>
            <person name="Maluk M."/>
            <person name="Odee D.W."/>
            <person name="Kenicer G."/>
            <person name="Young J.P.W."/>
            <person name="Reis V.M."/>
            <person name="Zilli J."/>
            <person name="James E.K."/>
        </authorList>
    </citation>
    <scope>NUCLEOTIDE SEQUENCE [LARGE SCALE GENOMIC DNA]</scope>
    <source>
        <strain evidence="2 3">JPY77</strain>
    </source>
</reference>
<dbReference type="SUPFAM" id="SSF53474">
    <property type="entry name" value="alpha/beta-Hydrolases"/>
    <property type="match status" value="1"/>
</dbReference>
<evidence type="ECO:0000313" key="2">
    <source>
        <dbReference type="EMBL" id="MEM5292434.1"/>
    </source>
</evidence>
<proteinExistence type="predicted"/>
<protein>
    <submittedName>
        <fullName evidence="2">Alpha/beta hydrolase</fullName>
    </submittedName>
</protein>
<evidence type="ECO:0000259" key="1">
    <source>
        <dbReference type="Pfam" id="PF12697"/>
    </source>
</evidence>
<dbReference type="EMBL" id="JAZHGC010000091">
    <property type="protein sequence ID" value="MEM5292434.1"/>
    <property type="molecule type" value="Genomic_DNA"/>
</dbReference>
<dbReference type="Proteomes" id="UP001494588">
    <property type="component" value="Unassembled WGS sequence"/>
</dbReference>
<comment type="caution">
    <text evidence="2">The sequence shown here is derived from an EMBL/GenBank/DDBJ whole genome shotgun (WGS) entry which is preliminary data.</text>
</comment>
<dbReference type="GO" id="GO:0016787">
    <property type="term" value="F:hydrolase activity"/>
    <property type="evidence" value="ECO:0007669"/>
    <property type="project" value="UniProtKB-KW"/>
</dbReference>